<dbReference type="RefSeq" id="XP_025575454.1">
    <property type="nucleotide sequence ID" value="XM_025724730.1"/>
</dbReference>
<protein>
    <recommendedName>
        <fullName evidence="1">F-box domain-containing protein</fullName>
    </recommendedName>
</protein>
<reference evidence="2 3" key="1">
    <citation type="submission" date="2018-02" db="EMBL/GenBank/DDBJ databases">
        <title>The genomes of Aspergillus section Nigri reveals drivers in fungal speciation.</title>
        <authorList>
            <consortium name="DOE Joint Genome Institute"/>
            <person name="Vesth T.C."/>
            <person name="Nybo J."/>
            <person name="Theobald S."/>
            <person name="Brandl J."/>
            <person name="Frisvad J.C."/>
            <person name="Nielsen K.F."/>
            <person name="Lyhne E.K."/>
            <person name="Kogle M.E."/>
            <person name="Kuo A."/>
            <person name="Riley R."/>
            <person name="Clum A."/>
            <person name="Nolan M."/>
            <person name="Lipzen A."/>
            <person name="Salamov A."/>
            <person name="Henrissat B."/>
            <person name="Wiebenga A."/>
            <person name="De vries R.P."/>
            <person name="Grigoriev I.V."/>
            <person name="Mortensen U.H."/>
            <person name="Andersen M.R."/>
            <person name="Baker S.E."/>
        </authorList>
    </citation>
    <scope>NUCLEOTIDE SEQUENCE [LARGE SCALE GENOMIC DNA]</scope>
    <source>
        <strain evidence="2 3">CBS 121593</strain>
    </source>
</reference>
<evidence type="ECO:0000313" key="2">
    <source>
        <dbReference type="EMBL" id="RAL01127.1"/>
    </source>
</evidence>
<dbReference type="Proteomes" id="UP000249402">
    <property type="component" value="Unassembled WGS sequence"/>
</dbReference>
<sequence length="395" mass="44370">MVSLTLEGLPVELIEAIVGLLDFQDICALRLAGRTVSFKSSNATFRTYFSSKKLQITETSLKRFVHVTQPGQLGLWLQRLTMYDILDPDTEDAKAEDSDTTIKAAQLLTQAMENIRDRSPHGGRLSISLQIHGRNFKRKPSAKVFQMVTSALGSSKLPVHSFDVFADAYQHTWGSWCSLGFSELTTALSRGTADLSTSFQLCKKLCLSLGHCIHAVNFDNPDWDLQLPLTHDMAQQNTKSLCCFLNLCPALEELHLVWEYDDFLETAATMEELKFFNKMAVFCEFSNLKKCTLKDLRMSETALLTFFRKVPGLVHLSIDGLDLYEGEGFDGLFNLLSTTMPYLDFLRLRGLGSLSGTVHFPDEPLENLWIERSRPPPGVIRRGADARRLVTGRTS</sequence>
<evidence type="ECO:0000313" key="3">
    <source>
        <dbReference type="Proteomes" id="UP000249402"/>
    </source>
</evidence>
<dbReference type="VEuPathDB" id="FungiDB:BO80DRAFT_70524"/>
<dbReference type="GeneID" id="37229595"/>
<dbReference type="SUPFAM" id="SSF52047">
    <property type="entry name" value="RNI-like"/>
    <property type="match status" value="1"/>
</dbReference>
<dbReference type="AlphaFoldDB" id="A0A395GZU4"/>
<proteinExistence type="predicted"/>
<gene>
    <name evidence="2" type="ORF">BO80DRAFT_70524</name>
</gene>
<dbReference type="OrthoDB" id="3886018at2759"/>
<accession>A0A395GZU4</accession>
<name>A0A395GZU4_9EURO</name>
<evidence type="ECO:0000259" key="1">
    <source>
        <dbReference type="PROSITE" id="PS50181"/>
    </source>
</evidence>
<feature type="domain" description="F-box" evidence="1">
    <location>
        <begin position="3"/>
        <end position="48"/>
    </location>
</feature>
<keyword evidence="3" id="KW-1185">Reference proteome</keyword>
<dbReference type="PROSITE" id="PS50181">
    <property type="entry name" value="FBOX"/>
    <property type="match status" value="1"/>
</dbReference>
<dbReference type="EMBL" id="KZ824437">
    <property type="protein sequence ID" value="RAL01127.1"/>
    <property type="molecule type" value="Genomic_DNA"/>
</dbReference>
<dbReference type="InterPro" id="IPR001810">
    <property type="entry name" value="F-box_dom"/>
</dbReference>
<organism evidence="2 3">
    <name type="scientific">Aspergillus ibericus CBS 121593</name>
    <dbReference type="NCBI Taxonomy" id="1448316"/>
    <lineage>
        <taxon>Eukaryota</taxon>
        <taxon>Fungi</taxon>
        <taxon>Dikarya</taxon>
        <taxon>Ascomycota</taxon>
        <taxon>Pezizomycotina</taxon>
        <taxon>Eurotiomycetes</taxon>
        <taxon>Eurotiomycetidae</taxon>
        <taxon>Eurotiales</taxon>
        <taxon>Aspergillaceae</taxon>
        <taxon>Aspergillus</taxon>
        <taxon>Aspergillus subgen. Circumdati</taxon>
    </lineage>
</organism>